<dbReference type="AlphaFoldDB" id="Q54JW4"/>
<sequence length="260" mass="29697">MLDEDLNTLILLDDFGGGGDGQAFSALTINTNNLVVVKFYKNNDSSEKVLIDSINKESECLNKVYGLYTLVTKMASIDCLIMPHFKIADESDWSSKKFEDKVSKACIKFANRGYFHNDLDRCHVAKMKYKNTTEVVFIDLYRVEKIKDNQKKEKADAMFNTLYGNSTPLVHYSSSSSPSSSSSSSSSKRPPKIKVQKKRNTQYFKKTASSKIPPKFRTKLLTFHTPEKDPSFKKTLRPWLSGYTLLIIKFFKSLKLYLDQ</sequence>
<dbReference type="InterPro" id="IPR045417">
    <property type="entry name" value="DUF5898"/>
</dbReference>
<feature type="domain" description="DUF5898" evidence="2">
    <location>
        <begin position="14"/>
        <end position="127"/>
    </location>
</feature>
<dbReference type="PhylomeDB" id="Q54JW4"/>
<feature type="compositionally biased region" description="Basic residues" evidence="1">
    <location>
        <begin position="189"/>
        <end position="200"/>
    </location>
</feature>
<dbReference type="VEuPathDB" id="AmoebaDB:DDB_G0287885"/>
<reference evidence="3 4" key="1">
    <citation type="journal article" date="2005" name="Nature">
        <title>The genome of the social amoeba Dictyostelium discoideum.</title>
        <authorList>
            <consortium name="The Dictyostelium discoideum Sequencing Consortium"/>
            <person name="Eichinger L."/>
            <person name="Pachebat J.A."/>
            <person name="Glockner G."/>
            <person name="Rajandream M.A."/>
            <person name="Sucgang R."/>
            <person name="Berriman M."/>
            <person name="Song J."/>
            <person name="Olsen R."/>
            <person name="Szafranski K."/>
            <person name="Xu Q."/>
            <person name="Tunggal B."/>
            <person name="Kummerfeld S."/>
            <person name="Madera M."/>
            <person name="Konfortov B.A."/>
            <person name="Rivero F."/>
            <person name="Bankier A.T."/>
            <person name="Lehmann R."/>
            <person name="Hamlin N."/>
            <person name="Davies R."/>
            <person name="Gaudet P."/>
            <person name="Fey P."/>
            <person name="Pilcher K."/>
            <person name="Chen G."/>
            <person name="Saunders D."/>
            <person name="Sodergren E."/>
            <person name="Davis P."/>
            <person name="Kerhornou A."/>
            <person name="Nie X."/>
            <person name="Hall N."/>
            <person name="Anjard C."/>
            <person name="Hemphill L."/>
            <person name="Bason N."/>
            <person name="Farbrother P."/>
            <person name="Desany B."/>
            <person name="Just E."/>
            <person name="Morio T."/>
            <person name="Rost R."/>
            <person name="Churcher C."/>
            <person name="Cooper J."/>
            <person name="Haydock S."/>
            <person name="van Driessche N."/>
            <person name="Cronin A."/>
            <person name="Goodhead I."/>
            <person name="Muzny D."/>
            <person name="Mourier T."/>
            <person name="Pain A."/>
            <person name="Lu M."/>
            <person name="Harper D."/>
            <person name="Lindsay R."/>
            <person name="Hauser H."/>
            <person name="James K."/>
            <person name="Quiles M."/>
            <person name="Madan Babu M."/>
            <person name="Saito T."/>
            <person name="Buchrieser C."/>
            <person name="Wardroper A."/>
            <person name="Felder M."/>
            <person name="Thangavelu M."/>
            <person name="Johnson D."/>
            <person name="Knights A."/>
            <person name="Loulseged H."/>
            <person name="Mungall K."/>
            <person name="Oliver K."/>
            <person name="Price C."/>
            <person name="Quail M.A."/>
            <person name="Urushihara H."/>
            <person name="Hernandez J."/>
            <person name="Rabbinowitsch E."/>
            <person name="Steffen D."/>
            <person name="Sanders M."/>
            <person name="Ma J."/>
            <person name="Kohara Y."/>
            <person name="Sharp S."/>
            <person name="Simmonds M."/>
            <person name="Spiegler S."/>
            <person name="Tivey A."/>
            <person name="Sugano S."/>
            <person name="White B."/>
            <person name="Walker D."/>
            <person name="Woodward J."/>
            <person name="Winckler T."/>
            <person name="Tanaka Y."/>
            <person name="Shaulsky G."/>
            <person name="Schleicher M."/>
            <person name="Weinstock G."/>
            <person name="Rosenthal A."/>
            <person name="Cox E.C."/>
            <person name="Chisholm R.L."/>
            <person name="Gibbs R."/>
            <person name="Loomis W.F."/>
            <person name="Platzer M."/>
            <person name="Kay R.R."/>
            <person name="Williams J."/>
            <person name="Dear P.H."/>
            <person name="Noegel A.A."/>
            <person name="Barrell B."/>
            <person name="Kuspa A."/>
        </authorList>
    </citation>
    <scope>NUCLEOTIDE SEQUENCE [LARGE SCALE GENOMIC DNA]</scope>
    <source>
        <strain evidence="3 4">AX4</strain>
    </source>
</reference>
<accession>Q54JW4</accession>
<keyword evidence="4" id="KW-1185">Reference proteome</keyword>
<dbReference type="SMR" id="Q54JW4"/>
<organism evidence="3 4">
    <name type="scientific">Dictyostelium discoideum</name>
    <name type="common">Social amoeba</name>
    <dbReference type="NCBI Taxonomy" id="44689"/>
    <lineage>
        <taxon>Eukaryota</taxon>
        <taxon>Amoebozoa</taxon>
        <taxon>Evosea</taxon>
        <taxon>Eumycetozoa</taxon>
        <taxon>Dictyostelia</taxon>
        <taxon>Dictyosteliales</taxon>
        <taxon>Dictyosteliaceae</taxon>
        <taxon>Dictyostelium</taxon>
    </lineage>
</organism>
<evidence type="ECO:0000259" key="2">
    <source>
        <dbReference type="Pfam" id="PF19250"/>
    </source>
</evidence>
<dbReference type="PANTHER" id="PTHR34871">
    <property type="entry name" value="DUF5898 DOMAIN-CONTAINING PROTEIN"/>
    <property type="match status" value="1"/>
</dbReference>
<evidence type="ECO:0000313" key="3">
    <source>
        <dbReference type="EMBL" id="EAL63589.1"/>
    </source>
</evidence>
<feature type="region of interest" description="Disordered" evidence="1">
    <location>
        <begin position="173"/>
        <end position="204"/>
    </location>
</feature>
<dbReference type="Pfam" id="PF19250">
    <property type="entry name" value="DUF5898"/>
    <property type="match status" value="1"/>
</dbReference>
<proteinExistence type="predicted"/>
<dbReference type="RefSeq" id="XP_637038.1">
    <property type="nucleotide sequence ID" value="XM_631946.1"/>
</dbReference>
<dbReference type="GeneID" id="8626292"/>
<evidence type="ECO:0000313" key="4">
    <source>
        <dbReference type="Proteomes" id="UP000002195"/>
    </source>
</evidence>
<protein>
    <recommendedName>
        <fullName evidence="2">DUF5898 domain-containing protein</fullName>
    </recommendedName>
</protein>
<comment type="caution">
    <text evidence="3">The sequence shown here is derived from an EMBL/GenBank/DDBJ whole genome shotgun (WGS) entry which is preliminary data.</text>
</comment>
<dbReference type="Proteomes" id="UP000002195">
    <property type="component" value="Unassembled WGS sequence"/>
</dbReference>
<dbReference type="EMBL" id="AAFI02000104">
    <property type="protein sequence ID" value="EAL63589.1"/>
    <property type="molecule type" value="Genomic_DNA"/>
</dbReference>
<dbReference type="dictyBase" id="DDB_G0287885"/>
<feature type="compositionally biased region" description="Low complexity" evidence="1">
    <location>
        <begin position="173"/>
        <end position="187"/>
    </location>
</feature>
<dbReference type="PANTHER" id="PTHR34871:SF1">
    <property type="entry name" value="DUF5898 DOMAIN-CONTAINING PROTEIN"/>
    <property type="match status" value="1"/>
</dbReference>
<dbReference type="KEGG" id="ddi:DDB_G0287885"/>
<evidence type="ECO:0000256" key="1">
    <source>
        <dbReference type="SAM" id="MobiDB-lite"/>
    </source>
</evidence>
<dbReference type="PaxDb" id="44689-DDB0219273"/>
<name>Q54JW4_DICDI</name>
<dbReference type="InParanoid" id="Q54JW4"/>
<dbReference type="HOGENOM" id="CLU_1071289_0_0_1"/>
<gene>
    <name evidence="3" type="ORF">DDB_G0287885</name>
</gene>